<gene>
    <name evidence="1" type="ORF">ILEXP_LOCUS53151</name>
</gene>
<dbReference type="SUPFAM" id="SSF109993">
    <property type="entry name" value="VPS9 domain"/>
    <property type="match status" value="1"/>
</dbReference>
<proteinExistence type="predicted"/>
<accession>A0ABC8UPD1</accession>
<sequence length="118" mass="13772">MTKLFSRTFVSSPDDAKINHEISEKISLLQNFLRPEHLDILPTFHNEASWLGLEKYVMTKLFSRTFVSSPDDAKINHEISEKISLLQNFLRPEHLDILPTFHNEASWLVCFQLLSMLE</sequence>
<organism evidence="1 2">
    <name type="scientific">Ilex paraguariensis</name>
    <name type="common">yerba mate</name>
    <dbReference type="NCBI Taxonomy" id="185542"/>
    <lineage>
        <taxon>Eukaryota</taxon>
        <taxon>Viridiplantae</taxon>
        <taxon>Streptophyta</taxon>
        <taxon>Embryophyta</taxon>
        <taxon>Tracheophyta</taxon>
        <taxon>Spermatophyta</taxon>
        <taxon>Magnoliopsida</taxon>
        <taxon>eudicotyledons</taxon>
        <taxon>Gunneridae</taxon>
        <taxon>Pentapetalae</taxon>
        <taxon>asterids</taxon>
        <taxon>campanulids</taxon>
        <taxon>Aquifoliales</taxon>
        <taxon>Aquifoliaceae</taxon>
        <taxon>Ilex</taxon>
    </lineage>
</organism>
<dbReference type="InterPro" id="IPR045046">
    <property type="entry name" value="Vps9-like"/>
</dbReference>
<dbReference type="Proteomes" id="UP001642360">
    <property type="component" value="Unassembled WGS sequence"/>
</dbReference>
<evidence type="ECO:0000313" key="2">
    <source>
        <dbReference type="Proteomes" id="UP001642360"/>
    </source>
</evidence>
<comment type="caution">
    <text evidence="1">The sequence shown here is derived from an EMBL/GenBank/DDBJ whole genome shotgun (WGS) entry which is preliminary data.</text>
</comment>
<protein>
    <submittedName>
        <fullName evidence="1">Uncharacterized protein</fullName>
    </submittedName>
</protein>
<dbReference type="PANTHER" id="PTHR23101">
    <property type="entry name" value="RAB GDP/GTP EXCHANGE FACTOR"/>
    <property type="match status" value="1"/>
</dbReference>
<evidence type="ECO:0000313" key="1">
    <source>
        <dbReference type="EMBL" id="CAK9182920.1"/>
    </source>
</evidence>
<dbReference type="AlphaFoldDB" id="A0ABC8UPD1"/>
<dbReference type="InterPro" id="IPR037191">
    <property type="entry name" value="VPS9_dom_sf"/>
</dbReference>
<dbReference type="Gene3D" id="1.20.1050.80">
    <property type="entry name" value="VPS9 domain"/>
    <property type="match status" value="2"/>
</dbReference>
<dbReference type="EMBL" id="CAUOFW020008491">
    <property type="protein sequence ID" value="CAK9182920.1"/>
    <property type="molecule type" value="Genomic_DNA"/>
</dbReference>
<keyword evidence="2" id="KW-1185">Reference proteome</keyword>
<reference evidence="1 2" key="1">
    <citation type="submission" date="2024-02" db="EMBL/GenBank/DDBJ databases">
        <authorList>
            <person name="Vignale AGUSTIN F."/>
            <person name="Sosa J E."/>
            <person name="Modenutti C."/>
        </authorList>
    </citation>
    <scope>NUCLEOTIDE SEQUENCE [LARGE SCALE GENOMIC DNA]</scope>
</reference>
<dbReference type="PANTHER" id="PTHR23101:SF63">
    <property type="entry name" value="VACUOLAR PROTEIN SORTING-ASSOCIATED PROTEIN 9A-LIKE ISOFORM X1"/>
    <property type="match status" value="1"/>
</dbReference>
<name>A0ABC8UPD1_9AQUA</name>